<dbReference type="Gene3D" id="3.90.550.10">
    <property type="entry name" value="Spore Coat Polysaccharide Biosynthesis Protein SpsA, Chain A"/>
    <property type="match status" value="1"/>
</dbReference>
<organism evidence="3 4">
    <name type="scientific">Thalassospira marina</name>
    <dbReference type="NCBI Taxonomy" id="2048283"/>
    <lineage>
        <taxon>Bacteria</taxon>
        <taxon>Pseudomonadati</taxon>
        <taxon>Pseudomonadota</taxon>
        <taxon>Alphaproteobacteria</taxon>
        <taxon>Rhodospirillales</taxon>
        <taxon>Thalassospiraceae</taxon>
        <taxon>Thalassospira</taxon>
    </lineage>
</organism>
<evidence type="ECO:0000313" key="4">
    <source>
        <dbReference type="Proteomes" id="UP000233458"/>
    </source>
</evidence>
<protein>
    <recommendedName>
        <fullName evidence="5">Glycosyl transferase family 1 domain-containing protein</fullName>
    </recommendedName>
</protein>
<evidence type="ECO:0000313" key="3">
    <source>
        <dbReference type="EMBL" id="AUG52054.1"/>
    </source>
</evidence>
<name>A0ABN5FGT7_9PROT</name>
<dbReference type="SUPFAM" id="SSF53448">
    <property type="entry name" value="Nucleotide-diphospho-sugar transferases"/>
    <property type="match status" value="1"/>
</dbReference>
<dbReference type="InterPro" id="IPR001173">
    <property type="entry name" value="Glyco_trans_2-like"/>
</dbReference>
<evidence type="ECO:0000259" key="1">
    <source>
        <dbReference type="Pfam" id="PF00534"/>
    </source>
</evidence>
<reference evidence="3 4" key="1">
    <citation type="submission" date="2017-10" db="EMBL/GenBank/DDBJ databases">
        <title>Biodiversity and function of Thalassospira species in the particle-attached aromatic-hydrocarbon-degrading consortia from the surface seawater of the China South Sea.</title>
        <authorList>
            <person name="Dong C."/>
            <person name="Liu R."/>
            <person name="Shao Z."/>
        </authorList>
    </citation>
    <scope>NUCLEOTIDE SEQUENCE [LARGE SCALE GENOMIC DNA]</scope>
    <source>
        <strain evidence="3 4">CSC3H3</strain>
    </source>
</reference>
<dbReference type="EMBL" id="CP024199">
    <property type="protein sequence ID" value="AUG52054.1"/>
    <property type="molecule type" value="Genomic_DNA"/>
</dbReference>
<gene>
    <name evidence="3" type="ORF">CSC3H3_04440</name>
</gene>
<dbReference type="Gene3D" id="3.40.50.2000">
    <property type="entry name" value="Glycogen Phosphorylase B"/>
    <property type="match status" value="2"/>
</dbReference>
<dbReference type="CDD" id="cd03801">
    <property type="entry name" value="GT4_PimA-like"/>
    <property type="match status" value="1"/>
</dbReference>
<evidence type="ECO:0008006" key="5">
    <source>
        <dbReference type="Google" id="ProtNLM"/>
    </source>
</evidence>
<dbReference type="InterPro" id="IPR001296">
    <property type="entry name" value="Glyco_trans_1"/>
</dbReference>
<evidence type="ECO:0000259" key="2">
    <source>
        <dbReference type="Pfam" id="PF00535"/>
    </source>
</evidence>
<dbReference type="SUPFAM" id="SSF53756">
    <property type="entry name" value="UDP-Glycosyltransferase/glycogen phosphorylase"/>
    <property type="match status" value="1"/>
</dbReference>
<dbReference type="RefSeq" id="WP_101283965.1">
    <property type="nucleotide sequence ID" value="NZ_CP024199.1"/>
</dbReference>
<accession>A0ABN5FGT7</accession>
<dbReference type="InterPro" id="IPR029044">
    <property type="entry name" value="Nucleotide-diphossugar_trans"/>
</dbReference>
<proteinExistence type="predicted"/>
<dbReference type="PANTHER" id="PTHR12526">
    <property type="entry name" value="GLYCOSYLTRANSFERASE"/>
    <property type="match status" value="1"/>
</dbReference>
<dbReference type="Pfam" id="PF00535">
    <property type="entry name" value="Glycos_transf_2"/>
    <property type="match status" value="1"/>
</dbReference>
<dbReference type="Pfam" id="PF00534">
    <property type="entry name" value="Glycos_transf_1"/>
    <property type="match status" value="1"/>
</dbReference>
<sequence>MMHIENIGGMASSGAICNGSNGNGNGNGITIITTIRNGQAHWANYFANLTDILGPDDHAVIVDDGSVPALMLPTSFSADHRITVLNPGKIGRAAALNLAISHAPTPLIAIQDVDDQSLPARLPAMRDLLARYPENLVFCDALGPNTAPDDQLRKPRIIPASRLYRGNPFHHSALAFHKDLWREAGGYDGGLECCIDLDFYLRVLAQSPHQSFIFYEAGLIRRHTGHDRQYSRLSPKTYHQTALMVRNRYRAKLKPPVWSRAYDMRHWFRAACAYWHHDMACTATRPIGQKHILALVHLPPPLHGAAAMNERAVHIMAKRHRVSLLPLRFSSSIASIGQSSLLKYGRAAFYAFTLLRQVIMDRPDQVYFSFAPSGPAFWRDSLYALILRALRLPVIFHLHGRGLKALRDRSWLAKRIQKRVFKNQTAIILGKALNAEVAGLDCNVAIIGNCVDVQEKPAKLDNPDQTTRPFRILYLSNLIRSKGVDTAITAAGLVKQSLPELHLDIAGAEADIGKVDLKTMLAQAGLLQNSTYHGAVGANEKAALFENCDLFVFPSRYANEAQPLVVLEAMAHGVPIICSNAGTLGDVVKDQKSGYILRDATDANELATLILKMQENPAARAKMAKAAHETFTAAFHPEIFERALNELFDQQS</sequence>
<dbReference type="Proteomes" id="UP000233458">
    <property type="component" value="Chromosome"/>
</dbReference>
<feature type="domain" description="Glycosyltransferase 2-like" evidence="2">
    <location>
        <begin position="31"/>
        <end position="156"/>
    </location>
</feature>
<keyword evidence="4" id="KW-1185">Reference proteome</keyword>
<feature type="domain" description="Glycosyl transferase family 1" evidence="1">
    <location>
        <begin position="467"/>
        <end position="629"/>
    </location>
</feature>